<protein>
    <submittedName>
        <fullName evidence="1">Uncharacterized protein</fullName>
    </submittedName>
</protein>
<dbReference type="HOGENOM" id="CLU_2131997_0_0_9"/>
<evidence type="ECO:0000313" key="1">
    <source>
        <dbReference type="EMBL" id="EHL17550.1"/>
    </source>
</evidence>
<dbReference type="AlphaFoldDB" id="G9XF56"/>
<dbReference type="RefSeq" id="WP_009530014.1">
    <property type="nucleotide sequence ID" value="NZ_JH414640.1"/>
</dbReference>
<evidence type="ECO:0000313" key="2">
    <source>
        <dbReference type="Proteomes" id="UP000003379"/>
    </source>
</evidence>
<proteinExistence type="predicted"/>
<comment type="caution">
    <text evidence="1">The sequence shown here is derived from an EMBL/GenBank/DDBJ whole genome shotgun (WGS) entry which is preliminary data.</text>
</comment>
<name>G9XF56_9FIRM</name>
<reference evidence="1 2" key="1">
    <citation type="submission" date="2011-08" db="EMBL/GenBank/DDBJ databases">
        <title>The Genome Sequence of Eubacteriaceae bacterium CM5.</title>
        <authorList>
            <consortium name="The Broad Institute Genome Sequencing Platform"/>
            <person name="Earl A."/>
            <person name="Ward D."/>
            <person name="Feldgarden M."/>
            <person name="Gevers D."/>
            <person name="Sizova M."/>
            <person name="Hazen A."/>
            <person name="Epstein S."/>
            <person name="Young S.K."/>
            <person name="Zeng Q."/>
            <person name="Gargeya S."/>
            <person name="Fitzgerald M."/>
            <person name="Haas B."/>
            <person name="Abouelleil A."/>
            <person name="Alvarado L."/>
            <person name="Arachchi H.M."/>
            <person name="Berlin A."/>
            <person name="Brown A."/>
            <person name="Chapman S.B."/>
            <person name="Chen Z."/>
            <person name="Dunbar C."/>
            <person name="Freedman E."/>
            <person name="Gearin G."/>
            <person name="Gellesch M."/>
            <person name="Goldberg J."/>
            <person name="Griggs A."/>
            <person name="Gujja S."/>
            <person name="Heiman D."/>
            <person name="Howarth C."/>
            <person name="Larson L."/>
            <person name="Lui A."/>
            <person name="MacDonald P.J.P."/>
            <person name="Montmayeur A."/>
            <person name="Murphy C."/>
            <person name="Neiman D."/>
            <person name="Pearson M."/>
            <person name="Priest M."/>
            <person name="Roberts A."/>
            <person name="Saif S."/>
            <person name="Shea T."/>
            <person name="Shenoy N."/>
            <person name="Sisk P."/>
            <person name="Stolte C."/>
            <person name="Sykes S."/>
            <person name="Wortman J."/>
            <person name="Nusbaum C."/>
            <person name="Birren B."/>
        </authorList>
    </citation>
    <scope>NUCLEOTIDE SEQUENCE [LARGE SCALE GENOMIC DNA]</scope>
    <source>
        <strain evidence="1 2">CM5</strain>
    </source>
</reference>
<gene>
    <name evidence="1" type="ORF">HMPREF9628_02209</name>
</gene>
<dbReference type="EMBL" id="AFZG01000061">
    <property type="protein sequence ID" value="EHL17550.1"/>
    <property type="molecule type" value="Genomic_DNA"/>
</dbReference>
<sequence>MAKPNWNPQLRDVLKHDTIKITKVSQNTGSEYKVDVIPKLEVLSVGSIEETEDNKFKYSIADVKNGLEYVIKTENQVQVNFGQTLIFTNVRGGVNNGVAWYGADKVEIVKKA</sequence>
<dbReference type="Proteomes" id="UP000003379">
    <property type="component" value="Unassembled WGS sequence"/>
</dbReference>
<organism evidence="1 2">
    <name type="scientific">Peptoanaerobacter stomatis</name>
    <dbReference type="NCBI Taxonomy" id="796937"/>
    <lineage>
        <taxon>Bacteria</taxon>
        <taxon>Bacillati</taxon>
        <taxon>Bacillota</taxon>
        <taxon>Clostridia</taxon>
        <taxon>Peptostreptococcales</taxon>
        <taxon>Filifactoraceae</taxon>
        <taxon>Peptoanaerobacter</taxon>
    </lineage>
</organism>
<accession>G9XF56</accession>